<dbReference type="PANTHER" id="PTHR44688">
    <property type="entry name" value="DNA-BINDING TRANSCRIPTIONAL ACTIVATOR DEVR_DOSR"/>
    <property type="match status" value="1"/>
</dbReference>
<dbReference type="Proteomes" id="UP000619260">
    <property type="component" value="Unassembled WGS sequence"/>
</dbReference>
<keyword evidence="6" id="KW-1185">Reference proteome</keyword>
<evidence type="ECO:0000256" key="3">
    <source>
        <dbReference type="ARBA" id="ARBA00023163"/>
    </source>
</evidence>
<name>A0A8J3YSA3_9ACTN</name>
<dbReference type="InterPro" id="IPR011990">
    <property type="entry name" value="TPR-like_helical_dom_sf"/>
</dbReference>
<evidence type="ECO:0000256" key="1">
    <source>
        <dbReference type="ARBA" id="ARBA00023015"/>
    </source>
</evidence>
<dbReference type="GO" id="GO:0006355">
    <property type="term" value="P:regulation of DNA-templated transcription"/>
    <property type="evidence" value="ECO:0007669"/>
    <property type="project" value="InterPro"/>
</dbReference>
<keyword evidence="1" id="KW-0805">Transcription regulation</keyword>
<dbReference type="SMART" id="SM00421">
    <property type="entry name" value="HTH_LUXR"/>
    <property type="match status" value="1"/>
</dbReference>
<dbReference type="CDD" id="cd06170">
    <property type="entry name" value="LuxR_C_like"/>
    <property type="match status" value="1"/>
</dbReference>
<dbReference type="Gene3D" id="1.25.40.10">
    <property type="entry name" value="Tetratricopeptide repeat domain"/>
    <property type="match status" value="1"/>
</dbReference>
<dbReference type="InterPro" id="IPR000792">
    <property type="entry name" value="Tscrpt_reg_LuxR_C"/>
</dbReference>
<dbReference type="Pfam" id="PF00196">
    <property type="entry name" value="GerE"/>
    <property type="match status" value="1"/>
</dbReference>
<evidence type="ECO:0000313" key="6">
    <source>
        <dbReference type="Proteomes" id="UP000619260"/>
    </source>
</evidence>
<organism evidence="5 6">
    <name type="scientific">Virgisporangium aliadipatigenens</name>
    <dbReference type="NCBI Taxonomy" id="741659"/>
    <lineage>
        <taxon>Bacteria</taxon>
        <taxon>Bacillati</taxon>
        <taxon>Actinomycetota</taxon>
        <taxon>Actinomycetes</taxon>
        <taxon>Micromonosporales</taxon>
        <taxon>Micromonosporaceae</taxon>
        <taxon>Virgisporangium</taxon>
    </lineage>
</organism>
<dbReference type="SUPFAM" id="SSF46894">
    <property type="entry name" value="C-terminal effector domain of the bipartite response regulators"/>
    <property type="match status" value="1"/>
</dbReference>
<dbReference type="EMBL" id="BOPF01000037">
    <property type="protein sequence ID" value="GIJ50566.1"/>
    <property type="molecule type" value="Genomic_DNA"/>
</dbReference>
<keyword evidence="2" id="KW-0238">DNA-binding</keyword>
<dbReference type="InterPro" id="IPR036388">
    <property type="entry name" value="WH-like_DNA-bd_sf"/>
</dbReference>
<dbReference type="AlphaFoldDB" id="A0A8J3YSA3"/>
<sequence>MANSSALLSEIRYALVPIPDGRRGAAMPVLASKLVGPAPRAPLVARPRLATMLDVATTRPLTVVTAPAGWGKTTLLSEWARDTRRGPTAWMTIEPGDDSDSLWTHLHASLSAAGAIGGYGRRPVPVPLSVSRRVYLCELATVLADSPVPVRIVLDDLHHLADPDASRDLDFLLRHAEALRLVVAARTEPSLALHRWRLGGELTEIGADDLAFTVAETADALAQHGVDLPAPDVDALRVHTEGWPAGIRLMTRVMCGQADPVQLVDRLTGDQPAIAEYLDREVLACQSPYERDFLLATSVSPRLHGSLADALTGGTDGERILGEFVRRGAFTVEIPGEPGWYRYHPLFAALLRSRLRRASPDRFSELHGRAADWFASHGRSGAALDQALAGRDWHRATAVLFGHWHRIATCPDGPGTGGAAPPPEDVLHAAPELALAYAAHLLSVQDGIGAETFLRLAGAGLNRHRADRGSPARTVYTVLRLALARQEANPAAVEAIARRLLVDVNSGHADHNVRVRAIARTALGAAQLAAGDRGAAERNLVAGAHVADRAFLPCARHACSARLAVLWAGRGELGHAERVAQEVLRAPTCTGRCGADRRAAAYLALATVSFERDRLVDADRYLDLAANQPQHDPFVAAGVATTRIAVHHARADLAAAYDTLRAARRDREAIATAYLRERLTVAEAELRIGCGDTAMARALLQPMLDAVREPPPDLAVILARSYLYDGDHRAAARALPQWADTGAGPLALRLDAGLLAALAAHRGADPRRAGDILERTLELAEPEGFRRPFTRGGQRVRRLLANHLDAGTARWSWVRDLVETGAERAAAAARAPSLVESLTDRELTVLRYLQGTMANSEIAGDLSVSVNTVKTHVRNIYRKLAVTGRRAAVRRARELTLL</sequence>
<dbReference type="PRINTS" id="PR00038">
    <property type="entry name" value="HTHLUXR"/>
</dbReference>
<proteinExistence type="predicted"/>
<feature type="domain" description="HTH luxR-type" evidence="4">
    <location>
        <begin position="831"/>
        <end position="896"/>
    </location>
</feature>
<evidence type="ECO:0000256" key="2">
    <source>
        <dbReference type="ARBA" id="ARBA00023125"/>
    </source>
</evidence>
<accession>A0A8J3YSA3</accession>
<reference evidence="5" key="1">
    <citation type="submission" date="2021-01" db="EMBL/GenBank/DDBJ databases">
        <title>Whole genome shotgun sequence of Virgisporangium aliadipatigenens NBRC 105644.</title>
        <authorList>
            <person name="Komaki H."/>
            <person name="Tamura T."/>
        </authorList>
    </citation>
    <scope>NUCLEOTIDE SEQUENCE</scope>
    <source>
        <strain evidence="5">NBRC 105644</strain>
    </source>
</reference>
<keyword evidence="3" id="KW-0804">Transcription</keyword>
<dbReference type="InterPro" id="IPR059106">
    <property type="entry name" value="WHD_MalT"/>
</dbReference>
<dbReference type="GO" id="GO:0003677">
    <property type="term" value="F:DNA binding"/>
    <property type="evidence" value="ECO:0007669"/>
    <property type="project" value="UniProtKB-KW"/>
</dbReference>
<dbReference type="Pfam" id="PF17874">
    <property type="entry name" value="TPR_MalT"/>
    <property type="match status" value="1"/>
</dbReference>
<dbReference type="PROSITE" id="PS50043">
    <property type="entry name" value="HTH_LUXR_2"/>
    <property type="match status" value="1"/>
</dbReference>
<comment type="caution">
    <text evidence="5">The sequence shown here is derived from an EMBL/GenBank/DDBJ whole genome shotgun (WGS) entry which is preliminary data.</text>
</comment>
<evidence type="ECO:0000259" key="4">
    <source>
        <dbReference type="PROSITE" id="PS50043"/>
    </source>
</evidence>
<dbReference type="PANTHER" id="PTHR44688:SF16">
    <property type="entry name" value="DNA-BINDING TRANSCRIPTIONAL ACTIVATOR DEVR_DOSR"/>
    <property type="match status" value="1"/>
</dbReference>
<dbReference type="InterPro" id="IPR016032">
    <property type="entry name" value="Sig_transdc_resp-reg_C-effctor"/>
</dbReference>
<protein>
    <submittedName>
        <fullName evidence="5">Transcriptional regulator</fullName>
    </submittedName>
</protein>
<dbReference type="Gene3D" id="1.10.10.10">
    <property type="entry name" value="Winged helix-like DNA-binding domain superfamily/Winged helix DNA-binding domain"/>
    <property type="match status" value="1"/>
</dbReference>
<dbReference type="Pfam" id="PF25873">
    <property type="entry name" value="WHD_MalT"/>
    <property type="match status" value="1"/>
</dbReference>
<dbReference type="InterPro" id="IPR041617">
    <property type="entry name" value="TPR_MalT"/>
</dbReference>
<gene>
    <name evidence="5" type="ORF">Val02_74520</name>
</gene>
<evidence type="ECO:0000313" key="5">
    <source>
        <dbReference type="EMBL" id="GIJ50566.1"/>
    </source>
</evidence>